<feature type="coiled-coil region" evidence="1">
    <location>
        <begin position="65"/>
        <end position="115"/>
    </location>
</feature>
<name>A0AAE4I1N9_9ENTE</name>
<sequence>MASSAEYWKKRMDEVLAHIDQTDIDFFGELQTIYQNYYQQTTKELFAFYQRYAIDNKITLQEAKRRLLTEDLSDYRANAEKYLKQAKDAKDEELLKRLNEQYQAAKATRLEAINLEIEWLMGKMNQELNQSFYTYLKETAKYVFKKVKFGNSASTVSPHILDQIVHMPWNGRNYSEQIWGNTDNLGKDIMDAFINGFIKGSSPAEIARELRKKYNVTRSQAETLVQTDGTNVINNATAQRYIDAGLTKYQFWAHIDKSTTDICKNHHRKIYKLEDMKTGVNAPPLHYRCRSTILPDDEELGMEDDWQEKVKEHNEKYAEKKEKKKQ</sequence>
<feature type="region of interest" description="Disordered" evidence="2">
    <location>
        <begin position="300"/>
        <end position="326"/>
    </location>
</feature>
<dbReference type="Pfam" id="PF04233">
    <property type="entry name" value="Phage_Mu_F"/>
    <property type="match status" value="1"/>
</dbReference>
<dbReference type="RefSeq" id="WP_311797451.1">
    <property type="nucleotide sequence ID" value="NZ_JARQAI010000024.1"/>
</dbReference>
<dbReference type="EMBL" id="JARQAI010000024">
    <property type="protein sequence ID" value="MDT2737950.1"/>
    <property type="molecule type" value="Genomic_DNA"/>
</dbReference>
<feature type="compositionally biased region" description="Basic and acidic residues" evidence="2">
    <location>
        <begin position="307"/>
        <end position="326"/>
    </location>
</feature>
<evidence type="ECO:0000256" key="2">
    <source>
        <dbReference type="SAM" id="MobiDB-lite"/>
    </source>
</evidence>
<dbReference type="Proteomes" id="UP001180842">
    <property type="component" value="Unassembled WGS sequence"/>
</dbReference>
<evidence type="ECO:0000313" key="4">
    <source>
        <dbReference type="EMBL" id="MDT2737950.1"/>
    </source>
</evidence>
<accession>A0AAE4I1N9</accession>
<gene>
    <name evidence="4" type="ORF">P7H00_12600</name>
</gene>
<comment type="caution">
    <text evidence="4">The sequence shown here is derived from an EMBL/GenBank/DDBJ whole genome shotgun (WGS) entry which is preliminary data.</text>
</comment>
<organism evidence="4 5">
    <name type="scientific">Enterococcus pseudoavium</name>
    <dbReference type="NCBI Taxonomy" id="44007"/>
    <lineage>
        <taxon>Bacteria</taxon>
        <taxon>Bacillati</taxon>
        <taxon>Bacillota</taxon>
        <taxon>Bacilli</taxon>
        <taxon>Lactobacillales</taxon>
        <taxon>Enterococcaceae</taxon>
        <taxon>Enterococcus</taxon>
    </lineage>
</organism>
<evidence type="ECO:0000259" key="3">
    <source>
        <dbReference type="Pfam" id="PF04233"/>
    </source>
</evidence>
<dbReference type="NCBIfam" id="TIGR01641">
    <property type="entry name" value="phageSPP1_gp7"/>
    <property type="match status" value="1"/>
</dbReference>
<protein>
    <submittedName>
        <fullName evidence="4">Minor capsid protein</fullName>
    </submittedName>
</protein>
<dbReference type="AlphaFoldDB" id="A0AAE4I1N9"/>
<reference evidence="4" key="1">
    <citation type="submission" date="2023-03" db="EMBL/GenBank/DDBJ databases">
        <authorList>
            <person name="Shen W."/>
            <person name="Cai J."/>
        </authorList>
    </citation>
    <scope>NUCLEOTIDE SEQUENCE</scope>
    <source>
        <strain evidence="4">P69-2</strain>
    </source>
</reference>
<dbReference type="InterPro" id="IPR006528">
    <property type="entry name" value="Phage_head_morphogenesis_dom"/>
</dbReference>
<evidence type="ECO:0000313" key="5">
    <source>
        <dbReference type="Proteomes" id="UP001180842"/>
    </source>
</evidence>
<proteinExistence type="predicted"/>
<feature type="domain" description="Phage head morphogenesis" evidence="3">
    <location>
        <begin position="188"/>
        <end position="293"/>
    </location>
</feature>
<keyword evidence="1" id="KW-0175">Coiled coil</keyword>
<evidence type="ECO:0000256" key="1">
    <source>
        <dbReference type="SAM" id="Coils"/>
    </source>
</evidence>